<dbReference type="RefSeq" id="WP_197705241.1">
    <property type="nucleotide sequence ID" value="NZ_CP049055.1"/>
</dbReference>
<dbReference type="EMBL" id="LT934425">
    <property type="protein sequence ID" value="SOH05910.1"/>
    <property type="molecule type" value="Genomic_DNA"/>
</dbReference>
<dbReference type="Pfam" id="PF13620">
    <property type="entry name" value="CarboxypepD_reg"/>
    <property type="match status" value="1"/>
</dbReference>
<dbReference type="EMBL" id="CT573071">
    <property type="protein sequence ID" value="CAJ73220.1"/>
    <property type="molecule type" value="Genomic_DNA"/>
</dbReference>
<protein>
    <submittedName>
        <fullName evidence="2">Cna protein B-type domain protein</fullName>
    </submittedName>
</protein>
<keyword evidence="4" id="KW-1185">Reference proteome</keyword>
<evidence type="ECO:0000313" key="4">
    <source>
        <dbReference type="Proteomes" id="UP000221734"/>
    </source>
</evidence>
<dbReference type="Proteomes" id="UP000501926">
    <property type="component" value="Chromosome"/>
</dbReference>
<dbReference type="AlphaFoldDB" id="Q1Q6M2"/>
<proteinExistence type="predicted"/>
<gene>
    <name evidence="2" type="ORF">KsCSTR_35960</name>
    <name evidence="3" type="ORF">KSMBR1_3436</name>
    <name evidence="1" type="ORF">kuste2473</name>
</gene>
<reference evidence="3" key="4">
    <citation type="submission" date="2017-10" db="EMBL/GenBank/DDBJ databases">
        <authorList>
            <person name="Banno H."/>
            <person name="Chua N.-H."/>
        </authorList>
    </citation>
    <scope>NUCLEOTIDE SEQUENCE [LARGE SCALE GENOMIC DNA]</scope>
    <source>
        <strain evidence="3">Kuenenia_mbr1_ru-nijmegen</strain>
    </source>
</reference>
<evidence type="ECO:0000313" key="2">
    <source>
        <dbReference type="EMBL" id="QII12975.1"/>
    </source>
</evidence>
<evidence type="ECO:0000313" key="1">
    <source>
        <dbReference type="EMBL" id="CAJ73220.1"/>
    </source>
</evidence>
<dbReference type="Proteomes" id="UP000221734">
    <property type="component" value="Chromosome Kuenenia_stuttgartiensis_MBR1"/>
</dbReference>
<name>Q1Q6M2_KUEST</name>
<dbReference type="KEGG" id="kst:KSMBR1_3436"/>
<reference evidence="4" key="3">
    <citation type="submission" date="2017-10" db="EMBL/GenBank/DDBJ databases">
        <authorList>
            <person name="Frank J."/>
        </authorList>
    </citation>
    <scope>NUCLEOTIDE SEQUENCE [LARGE SCALE GENOMIC DNA]</scope>
</reference>
<reference evidence="1" key="2">
    <citation type="submission" date="2006-01" db="EMBL/GenBank/DDBJ databases">
        <authorList>
            <person name="Genoscope"/>
        </authorList>
    </citation>
    <scope>NUCLEOTIDE SEQUENCE</scope>
</reference>
<dbReference type="EMBL" id="CP049055">
    <property type="protein sequence ID" value="QII12975.1"/>
    <property type="molecule type" value="Genomic_DNA"/>
</dbReference>
<dbReference type="InterPro" id="IPR008969">
    <property type="entry name" value="CarboxyPept-like_regulatory"/>
</dbReference>
<dbReference type="SUPFAM" id="SSF49464">
    <property type="entry name" value="Carboxypeptidase regulatory domain-like"/>
    <property type="match status" value="1"/>
</dbReference>
<organism evidence="1">
    <name type="scientific">Kuenenia stuttgartiensis</name>
    <dbReference type="NCBI Taxonomy" id="174633"/>
    <lineage>
        <taxon>Bacteria</taxon>
        <taxon>Pseudomonadati</taxon>
        <taxon>Planctomycetota</taxon>
        <taxon>Candidatus Brocadiia</taxon>
        <taxon>Candidatus Brocadiales</taxon>
        <taxon>Candidatus Brocadiaceae</taxon>
        <taxon>Candidatus Kuenenia</taxon>
    </lineage>
</organism>
<accession>Q1Q6M2</accession>
<evidence type="ECO:0000313" key="5">
    <source>
        <dbReference type="Proteomes" id="UP000501926"/>
    </source>
</evidence>
<sequence length="478" mass="53393">MLFKKVLLSFGFMGILYGVQSLPQDHSMVLAASINGIIVDENGVGIEKAEVTIKGKKGHDKKQKIKTDSDGLYEFTGLKKGKYTIKVTSVGYKNGKEKVKIGNNADDVEGDFTLNFDEYVKTNDTETMDDAVSAFQQIGTLRKEDPVNIEEIVSLYEEYLQDLTQQLDSEYSLTMDEDLISAMGDIENDIDPKLAGQVIDKTLQRVFYLAIYDRITEVNNDFDDESTSYLGTLWDEAYAAYQALFSTADRENKVLTEDRLSIETGSNPNLEDGVTVAFIRGKAALNKKDLDEDEITVGVQRQVIRLSLIRSFYIAVLREVESIINNRDTDLEKALEYQKEGEVYYRIIEEYVSRDNPSGNETIKSQLTGDVSEVDADTIVSEMSRGFIGRVEGELDAAESNISEGDRKDAMIVAEEALLYSEVFLEDLGLRLGDDAMDDMEDALHDLRNASDKMKASSAASAIETISSLIESYENELL</sequence>
<reference evidence="1" key="1">
    <citation type="journal article" date="2006" name="Nature">
        <title>Deciphering the evolution and metabolism of an anammox bacterium from a community genome.</title>
        <authorList>
            <person name="Strous M."/>
            <person name="Pelletier E."/>
            <person name="Mangenot S."/>
            <person name="Rattei T."/>
            <person name="Lehner A."/>
            <person name="Taylor M.W."/>
            <person name="Horn M."/>
            <person name="Daims H."/>
            <person name="Bartol-Mavel D."/>
            <person name="Wincker P."/>
            <person name="Barbe V."/>
            <person name="Fonknechten N."/>
            <person name="Vallenet D."/>
            <person name="Segurens B."/>
            <person name="Schenowitz-Truong C."/>
            <person name="Medigue C."/>
            <person name="Collingro A."/>
            <person name="Snel B."/>
            <person name="Dutilh B.E."/>
            <person name="OpDenCamp H.J.M."/>
            <person name="vanDerDrift C."/>
            <person name="Cirpus I."/>
            <person name="vanDePas-Schoonen K.T."/>
            <person name="Harhangi H.R."/>
            <person name="vanNiftrik L."/>
            <person name="Schmid M."/>
            <person name="Keltjens J."/>
            <person name="vanDeVossenberg J."/>
            <person name="Kartal B."/>
            <person name="Meier H."/>
            <person name="Frishman D."/>
            <person name="Huynen M.A."/>
            <person name="Mewes H."/>
            <person name="Weissenbach J."/>
            <person name="Jetten M.S.M."/>
            <person name="Wagner M."/>
            <person name="LePaslier D."/>
        </authorList>
    </citation>
    <scope>NUCLEOTIDE SEQUENCE</scope>
</reference>
<reference evidence="2 5" key="5">
    <citation type="submission" date="2020-02" db="EMBL/GenBank/DDBJ databases">
        <title>Newly sequenced genome of strain CSTR1 showed variability in Candidatus Kuenenia stuttgartiensis genomes.</title>
        <authorList>
            <person name="Ding C."/>
            <person name="Adrian L."/>
        </authorList>
    </citation>
    <scope>NUCLEOTIDE SEQUENCE [LARGE SCALE GENOMIC DNA]</scope>
    <source>
        <strain evidence="2 5">CSTR1</strain>
    </source>
</reference>
<dbReference type="Gene3D" id="2.60.40.1120">
    <property type="entry name" value="Carboxypeptidase-like, regulatory domain"/>
    <property type="match status" value="1"/>
</dbReference>
<evidence type="ECO:0000313" key="3">
    <source>
        <dbReference type="EMBL" id="SOH05910.1"/>
    </source>
</evidence>